<dbReference type="SUPFAM" id="SSF55486">
    <property type="entry name" value="Metalloproteases ('zincins'), catalytic domain"/>
    <property type="match status" value="1"/>
</dbReference>
<dbReference type="RefSeq" id="WP_319917081.1">
    <property type="nucleotide sequence ID" value="NZ_JAWZXF010000010.1"/>
</dbReference>
<dbReference type="InterPro" id="IPR035986">
    <property type="entry name" value="PKD_dom_sf"/>
</dbReference>
<dbReference type="SUPFAM" id="SSF49299">
    <property type="entry name" value="PKD domain"/>
    <property type="match status" value="1"/>
</dbReference>
<dbReference type="InterPro" id="IPR036573">
    <property type="entry name" value="CBM_sf_5/12"/>
</dbReference>
<dbReference type="GO" id="GO:0008237">
    <property type="term" value="F:metallopeptidase activity"/>
    <property type="evidence" value="ECO:0007669"/>
    <property type="project" value="InterPro"/>
</dbReference>
<feature type="domain" description="Chitin-binding type-3" evidence="4">
    <location>
        <begin position="798"/>
        <end position="841"/>
    </location>
</feature>
<dbReference type="Gene3D" id="3.40.390.10">
    <property type="entry name" value="Collagenase (Catalytic Domain)"/>
    <property type="match status" value="1"/>
</dbReference>
<feature type="domain" description="PKD/Chitinase" evidence="3">
    <location>
        <begin position="699"/>
        <end position="783"/>
    </location>
</feature>
<dbReference type="CDD" id="cd00146">
    <property type="entry name" value="PKD"/>
    <property type="match status" value="1"/>
</dbReference>
<dbReference type="Proteomes" id="UP001285835">
    <property type="component" value="Unassembled WGS sequence"/>
</dbReference>
<sequence>MKKNRVNLAMQGGMLALLAAGAVPQALAQQNSLTGEWRKDQIKPRLYSQEAWVDGFALQLPLGATFAPRITAWDENDGDLSGRIKQLSGVNTQQVGSYLAKYEVRDNGLPEMGGYQGVGASTTTFSLPVTVYDPAVAVPSELSKLGSLWQESPTTTGLLRFLPGQSLSRTIRIASTGHPLTGDELEITTFKVQEGAWGGNSRQFSLRLTDIESGEPAYEGSVLLVSGKQLTLPAPIKVRADRDYEFILTYLTGQYEQGFRTNEEGELWLLADGQQTLEANPYAQVLPDPANQLAFDPGFNSALKQKLLSSQGESEALLIAKVPGPQPVALSYRIANPELASLQLVPGVTQDRLVLQGLAEGETTLEILADDRQVDQVRLFVTAPKTVSLSYSYIAFPGERQSHLWDDGAIIMADMSRRFAPYNIRLSWVDNGILVHEWDKNGDGQAYEPSTVELTAPLREGWIPNAEQVFSNIYVLRGYKDDSRACSYQGNGLSVGMGATDGAPRAGYRYACPGNVTVHGQSLTLAHELGHNLGLTHTGDEPYRMSNIMTAGRAEGVFFAPQWRTMHQTLEARIAAGDAGVSEASGEPEPPQPIINQPPLANAGGDMRTNGPAELVLDGAASRDPENGALRYQWRQAGGPQASLRDAELARARLSLGTVAQDTQLTFELTVTDEQGLAGVDRVVVTHQAPPPNQPPVLTALAPASVQSGMQVSFTASATDPDGDALSYQWTVPAGLTASGQNGKTLVVTGPNVVASTDYDLTVTVTDGAQDAQSQTRLTVTPASGGECGATDPDAAYWPAWSASTVYNTDTKVSHHQLVWQARYWTQGNEPSQTADQWKLVSQVQLGWHAAVAYSAGELANHKGRKWQARYWTKGNEPGKHDVWLDQGAASCNL</sequence>
<feature type="domain" description="Chitin-binding type-3" evidence="4">
    <location>
        <begin position="845"/>
        <end position="887"/>
    </location>
</feature>
<dbReference type="InterPro" id="IPR013783">
    <property type="entry name" value="Ig-like_fold"/>
</dbReference>
<comment type="caution">
    <text evidence="5">The sequence shown here is derived from an EMBL/GenBank/DDBJ whole genome shotgun (WGS) entry which is preliminary data.</text>
</comment>
<dbReference type="Gene3D" id="2.60.40.10">
    <property type="entry name" value="Immunoglobulins"/>
    <property type="match status" value="3"/>
</dbReference>
<feature type="signal peptide" evidence="2">
    <location>
        <begin position="1"/>
        <end position="28"/>
    </location>
</feature>
<feature type="chain" id="PRO_5042904741" evidence="2">
    <location>
        <begin position="29"/>
        <end position="894"/>
    </location>
</feature>
<name>A0AAP6L3D1_AERME</name>
<evidence type="ECO:0000313" key="6">
    <source>
        <dbReference type="Proteomes" id="UP001285835"/>
    </source>
</evidence>
<dbReference type="Pfam" id="PF02839">
    <property type="entry name" value="CBM_5_12"/>
    <property type="match status" value="1"/>
</dbReference>
<dbReference type="Gene3D" id="2.10.10.20">
    <property type="entry name" value="Carbohydrate-binding module superfamily 5/12"/>
    <property type="match status" value="2"/>
</dbReference>
<proteinExistence type="predicted"/>
<dbReference type="AlphaFoldDB" id="A0AAP6L3D1"/>
<organism evidence="5 6">
    <name type="scientific">Aeromonas media</name>
    <dbReference type="NCBI Taxonomy" id="651"/>
    <lineage>
        <taxon>Bacteria</taxon>
        <taxon>Pseudomonadati</taxon>
        <taxon>Pseudomonadota</taxon>
        <taxon>Gammaproteobacteria</taxon>
        <taxon>Aeromonadales</taxon>
        <taxon>Aeromonadaceae</taxon>
        <taxon>Aeromonas</taxon>
    </lineage>
</organism>
<dbReference type="GO" id="GO:0005975">
    <property type="term" value="P:carbohydrate metabolic process"/>
    <property type="evidence" value="ECO:0007669"/>
    <property type="project" value="InterPro"/>
</dbReference>
<protein>
    <submittedName>
        <fullName evidence="5">PKD domain-containing protein</fullName>
    </submittedName>
</protein>
<dbReference type="EMBL" id="JAWZXF010000010">
    <property type="protein sequence ID" value="MDX7922298.1"/>
    <property type="molecule type" value="Genomic_DNA"/>
</dbReference>
<dbReference type="CDD" id="cd12215">
    <property type="entry name" value="ChiC_BD"/>
    <property type="match status" value="2"/>
</dbReference>
<dbReference type="SMART" id="SM00089">
    <property type="entry name" value="PKD"/>
    <property type="match status" value="1"/>
</dbReference>
<evidence type="ECO:0000256" key="1">
    <source>
        <dbReference type="ARBA" id="ARBA00022801"/>
    </source>
</evidence>
<accession>A0AAP6L3D1</accession>
<dbReference type="SUPFAM" id="SSF51055">
    <property type="entry name" value="Carbohydrate binding domain"/>
    <property type="match status" value="2"/>
</dbReference>
<dbReference type="InterPro" id="IPR024079">
    <property type="entry name" value="MetalloPept_cat_dom_sf"/>
</dbReference>
<dbReference type="Pfam" id="PF05345">
    <property type="entry name" value="He_PIG"/>
    <property type="match status" value="1"/>
</dbReference>
<keyword evidence="2" id="KW-0732">Signal</keyword>
<keyword evidence="1" id="KW-0378">Hydrolase</keyword>
<evidence type="ECO:0000313" key="5">
    <source>
        <dbReference type="EMBL" id="MDX7922298.1"/>
    </source>
</evidence>
<reference evidence="5" key="1">
    <citation type="submission" date="2023-11" db="EMBL/GenBank/DDBJ databases">
        <title>WGS of Aeromonas in Northern Israel.</title>
        <authorList>
            <person name="Hershko Y."/>
        </authorList>
    </citation>
    <scope>NUCLEOTIDE SEQUENCE</scope>
    <source>
        <strain evidence="5">02297</strain>
    </source>
</reference>
<dbReference type="SMART" id="SM00495">
    <property type="entry name" value="ChtBD3"/>
    <property type="match status" value="2"/>
</dbReference>
<dbReference type="GO" id="GO:0030246">
    <property type="term" value="F:carbohydrate binding"/>
    <property type="evidence" value="ECO:0007669"/>
    <property type="project" value="InterPro"/>
</dbReference>
<dbReference type="InterPro" id="IPR022409">
    <property type="entry name" value="PKD/Chitinase_dom"/>
</dbReference>
<dbReference type="InterPro" id="IPR003610">
    <property type="entry name" value="CBM5/12"/>
</dbReference>
<evidence type="ECO:0000259" key="4">
    <source>
        <dbReference type="SMART" id="SM00495"/>
    </source>
</evidence>
<dbReference type="GO" id="GO:0005576">
    <property type="term" value="C:extracellular region"/>
    <property type="evidence" value="ECO:0007669"/>
    <property type="project" value="InterPro"/>
</dbReference>
<dbReference type="Pfam" id="PF22352">
    <property type="entry name" value="K319L-like_PKD"/>
    <property type="match status" value="1"/>
</dbReference>
<dbReference type="GO" id="GO:0004553">
    <property type="term" value="F:hydrolase activity, hydrolyzing O-glycosyl compounds"/>
    <property type="evidence" value="ECO:0007669"/>
    <property type="project" value="InterPro"/>
</dbReference>
<evidence type="ECO:0000256" key="2">
    <source>
        <dbReference type="SAM" id="SignalP"/>
    </source>
</evidence>
<gene>
    <name evidence="5" type="ORF">SJS82_10155</name>
</gene>
<evidence type="ECO:0000259" key="3">
    <source>
        <dbReference type="SMART" id="SM00089"/>
    </source>
</evidence>